<evidence type="ECO:0000313" key="2">
    <source>
        <dbReference type="EMBL" id="SVE53836.1"/>
    </source>
</evidence>
<dbReference type="InterPro" id="IPR036388">
    <property type="entry name" value="WH-like_DNA-bd_sf"/>
</dbReference>
<reference evidence="2" key="1">
    <citation type="submission" date="2018-05" db="EMBL/GenBank/DDBJ databases">
        <authorList>
            <person name="Lanie J.A."/>
            <person name="Ng W.-L."/>
            <person name="Kazmierczak K.M."/>
            <person name="Andrzejewski T.M."/>
            <person name="Davidsen T.M."/>
            <person name="Wayne K.J."/>
            <person name="Tettelin H."/>
            <person name="Glass J.I."/>
            <person name="Rusch D."/>
            <person name="Podicherti R."/>
            <person name="Tsui H.-C.T."/>
            <person name="Winkler M.E."/>
        </authorList>
    </citation>
    <scope>NUCLEOTIDE SEQUENCE</scope>
</reference>
<accession>A0A383EAG6</accession>
<proteinExistence type="predicted"/>
<evidence type="ECO:0000259" key="1">
    <source>
        <dbReference type="Pfam" id="PF17207"/>
    </source>
</evidence>
<dbReference type="Gene3D" id="2.40.50.140">
    <property type="entry name" value="Nucleic acid-binding proteins"/>
    <property type="match status" value="1"/>
</dbReference>
<name>A0A383EAG6_9ZZZZ</name>
<gene>
    <name evidence="2" type="ORF">METZ01_LOCUS506690</name>
</gene>
<dbReference type="EMBL" id="UINC01224282">
    <property type="protein sequence ID" value="SVE53836.1"/>
    <property type="molecule type" value="Genomic_DNA"/>
</dbReference>
<feature type="non-terminal residue" evidence="2">
    <location>
        <position position="220"/>
    </location>
</feature>
<dbReference type="SUPFAM" id="SSF50249">
    <property type="entry name" value="Nucleic acid-binding proteins"/>
    <property type="match status" value="1"/>
</dbReference>
<dbReference type="Gene3D" id="1.10.10.10">
    <property type="entry name" value="Winged helix-like DNA-binding domain superfamily/Winged helix DNA-binding domain"/>
    <property type="match status" value="1"/>
</dbReference>
<organism evidence="2">
    <name type="scientific">marine metagenome</name>
    <dbReference type="NCBI Taxonomy" id="408172"/>
    <lineage>
        <taxon>unclassified sequences</taxon>
        <taxon>metagenomes</taxon>
        <taxon>ecological metagenomes</taxon>
    </lineage>
</organism>
<sequence length="220" mass="23697">MSAVDVEDIRASHIGETIQLRGTVSSISANMIGISSAFYCCSKCGCSYTVQNEVPYGKPTKPLKCSEEAGCGATKSNLELIENQSTFVDFRIIHLIPYSGAMGAEPVELVVTNMETSIEHGTGVISEAQIRSKEIKGHLVIPYGFADDIELIPMRSGVESQISDSNASLVRKICNNICAEGDGKAPLNHIYREAANANVSECVVDEVLSQMRMTGELFSP</sequence>
<dbReference type="AlphaFoldDB" id="A0A383EAG6"/>
<dbReference type="InterPro" id="IPR012340">
    <property type="entry name" value="NA-bd_OB-fold"/>
</dbReference>
<dbReference type="Gene3D" id="2.20.28.10">
    <property type="match status" value="1"/>
</dbReference>
<protein>
    <recommendedName>
        <fullName evidence="1">MCM OB domain-containing protein</fullName>
    </recommendedName>
</protein>
<dbReference type="InterPro" id="IPR033762">
    <property type="entry name" value="MCM_OB"/>
</dbReference>
<dbReference type="Pfam" id="PF17207">
    <property type="entry name" value="MCM_OB"/>
    <property type="match status" value="1"/>
</dbReference>
<feature type="domain" description="MCM OB" evidence="1">
    <location>
        <begin position="7"/>
        <end position="95"/>
    </location>
</feature>